<evidence type="ECO:0000313" key="3">
    <source>
        <dbReference type="Proteomes" id="UP000290288"/>
    </source>
</evidence>
<evidence type="ECO:0000256" key="1">
    <source>
        <dbReference type="SAM" id="MobiDB-lite"/>
    </source>
</evidence>
<keyword evidence="3" id="KW-1185">Reference proteome</keyword>
<dbReference type="Proteomes" id="UP000290288">
    <property type="component" value="Unassembled WGS sequence"/>
</dbReference>
<sequence>MPPPTPHETSQSPPCLPTSSSDAQSALDHSENTPAHPLHSGAEPSFNGNLPRPSLLDRTTKDALEYNSQSFAHKQNKSTPIAQRTSKEIKKDPKRDDHKEDVAADLGPVIGLEDGGAWARSLYLHLIEGPRIEQFLRETNLYCQGKRRWVTVPEHPTDEKELYDPFIMIFNSIFVWFVLKFKGKKLKDLKFALRQAIDTHSTNLPHRDQYPTTLMSRPDVSVRASGASSQAPEPKEGKEDHLDDLESFLYIYNHIIHKYDWKGSEFPVPYTLAC</sequence>
<comment type="caution">
    <text evidence="2">The sequence shown here is derived from an EMBL/GenBank/DDBJ whole genome shotgun (WGS) entry which is preliminary data.</text>
</comment>
<protein>
    <submittedName>
        <fullName evidence="2">Uncharacterized protein</fullName>
    </submittedName>
</protein>
<dbReference type="AlphaFoldDB" id="A0A4Q2DST9"/>
<accession>A0A4Q2DST9</accession>
<feature type="region of interest" description="Disordered" evidence="1">
    <location>
        <begin position="1"/>
        <end position="101"/>
    </location>
</feature>
<dbReference type="OrthoDB" id="10512327at2759"/>
<evidence type="ECO:0000313" key="2">
    <source>
        <dbReference type="EMBL" id="RXW23329.1"/>
    </source>
</evidence>
<feature type="compositionally biased region" description="Polar residues" evidence="1">
    <location>
        <begin position="7"/>
        <end position="24"/>
    </location>
</feature>
<dbReference type="EMBL" id="SDEE01000045">
    <property type="protein sequence ID" value="RXW23329.1"/>
    <property type="molecule type" value="Genomic_DNA"/>
</dbReference>
<feature type="compositionally biased region" description="Polar residues" evidence="1">
    <location>
        <begin position="66"/>
        <end position="84"/>
    </location>
</feature>
<gene>
    <name evidence="2" type="ORF">EST38_g2528</name>
</gene>
<reference evidence="2 3" key="1">
    <citation type="submission" date="2019-01" db="EMBL/GenBank/DDBJ databases">
        <title>Draft genome sequence of Psathyrella aberdarensis IHI B618.</title>
        <authorList>
            <person name="Buettner E."/>
            <person name="Kellner H."/>
        </authorList>
    </citation>
    <scope>NUCLEOTIDE SEQUENCE [LARGE SCALE GENOMIC DNA]</scope>
    <source>
        <strain evidence="2 3">IHI B618</strain>
    </source>
</reference>
<name>A0A4Q2DST9_9AGAR</name>
<organism evidence="2 3">
    <name type="scientific">Candolleomyces aberdarensis</name>
    <dbReference type="NCBI Taxonomy" id="2316362"/>
    <lineage>
        <taxon>Eukaryota</taxon>
        <taxon>Fungi</taxon>
        <taxon>Dikarya</taxon>
        <taxon>Basidiomycota</taxon>
        <taxon>Agaricomycotina</taxon>
        <taxon>Agaricomycetes</taxon>
        <taxon>Agaricomycetidae</taxon>
        <taxon>Agaricales</taxon>
        <taxon>Agaricineae</taxon>
        <taxon>Psathyrellaceae</taxon>
        <taxon>Candolleomyces</taxon>
    </lineage>
</organism>
<feature type="compositionally biased region" description="Basic and acidic residues" evidence="1">
    <location>
        <begin position="85"/>
        <end position="101"/>
    </location>
</feature>
<proteinExistence type="predicted"/>